<dbReference type="Proteomes" id="UP000248039">
    <property type="component" value="Unassembled WGS sequence"/>
</dbReference>
<keyword evidence="1" id="KW-0472">Membrane</keyword>
<protein>
    <submittedName>
        <fullName evidence="2">Uncharacterized protein</fullName>
    </submittedName>
</protein>
<organism evidence="2 3">
    <name type="scientific">Streptomyces tateyamensis</name>
    <dbReference type="NCBI Taxonomy" id="565073"/>
    <lineage>
        <taxon>Bacteria</taxon>
        <taxon>Bacillati</taxon>
        <taxon>Actinomycetota</taxon>
        <taxon>Actinomycetes</taxon>
        <taxon>Kitasatosporales</taxon>
        <taxon>Streptomycetaceae</taxon>
        <taxon>Streptomyces</taxon>
    </lineage>
</organism>
<keyword evidence="1" id="KW-1133">Transmembrane helix</keyword>
<feature type="transmembrane region" description="Helical" evidence="1">
    <location>
        <begin position="35"/>
        <end position="55"/>
    </location>
</feature>
<proteinExistence type="predicted"/>
<comment type="caution">
    <text evidence="2">The sequence shown here is derived from an EMBL/GenBank/DDBJ whole genome shotgun (WGS) entry which is preliminary data.</text>
</comment>
<evidence type="ECO:0000313" key="3">
    <source>
        <dbReference type="Proteomes" id="UP000248039"/>
    </source>
</evidence>
<dbReference type="AlphaFoldDB" id="A0A2V4P098"/>
<evidence type="ECO:0000256" key="1">
    <source>
        <dbReference type="SAM" id="Phobius"/>
    </source>
</evidence>
<gene>
    <name evidence="2" type="ORF">C7C46_09925</name>
</gene>
<keyword evidence="3" id="KW-1185">Reference proteome</keyword>
<name>A0A2V4P098_9ACTN</name>
<accession>A0A2V4P098</accession>
<evidence type="ECO:0000313" key="2">
    <source>
        <dbReference type="EMBL" id="PYC82666.1"/>
    </source>
</evidence>
<dbReference type="EMBL" id="PYBW01000030">
    <property type="protein sequence ID" value="PYC82666.1"/>
    <property type="molecule type" value="Genomic_DNA"/>
</dbReference>
<keyword evidence="1" id="KW-0812">Transmembrane</keyword>
<reference evidence="2 3" key="1">
    <citation type="submission" date="2018-03" db="EMBL/GenBank/DDBJ databases">
        <title>Bioinformatic expansion and discovery of thiopeptide antibiotics.</title>
        <authorList>
            <person name="Schwalen C.J."/>
            <person name="Hudson G.A."/>
            <person name="Mitchell D.A."/>
        </authorList>
    </citation>
    <scope>NUCLEOTIDE SEQUENCE [LARGE SCALE GENOMIC DNA]</scope>
    <source>
        <strain evidence="2 3">ATCC 21389</strain>
    </source>
</reference>
<sequence length="62" mass="6527">MAVPVPPGRAVPSFRPIRRGCGVRHRVRRAVRRRLGAVLAGGLAGVLAAGGALAAQQWPVHR</sequence>